<dbReference type="OrthoDB" id="2054683at2"/>
<gene>
    <name evidence="1" type="ORF">EG850_12340</name>
</gene>
<evidence type="ECO:0000313" key="1">
    <source>
        <dbReference type="EMBL" id="RRJ85705.1"/>
    </source>
</evidence>
<proteinExistence type="predicted"/>
<dbReference type="Proteomes" id="UP000274391">
    <property type="component" value="Unassembled WGS sequence"/>
</dbReference>
<sequence>MSVVVSTITLAWTSRAVRNVETNMVTKADLVWWLDKEAELDWQFATTYAEGAPHEYVVVGKTPGFSAKDAARAAHVIRTYGEPMKFYKDTRIYLVTPMGWKHWDMQRGSIVDDSVTIINRGRADHVYGIQNMPRTVSGIDSAFDGLATVWDRNFGMTATEKSAIADLIRATFGVRLGRTLDVGCGTGLPLDLGVVEPVHYVGIDPSTAMLNALVMKHPVIAGLHPATYAEAERSRVLCGTTFDTVLTLGGSASYLSAADIDQLRARAKRDVLLMHFAAGEAPPTGDLDADVAEESLRIATAEAREQFQIGRFIASVLPGVRTGEFRAL</sequence>
<protein>
    <recommendedName>
        <fullName evidence="3">Methyltransferase domain-containing protein</fullName>
    </recommendedName>
</protein>
<dbReference type="SUPFAM" id="SSF53335">
    <property type="entry name" value="S-adenosyl-L-methionine-dependent methyltransferases"/>
    <property type="match status" value="1"/>
</dbReference>
<comment type="caution">
    <text evidence="1">The sequence shown here is derived from an EMBL/GenBank/DDBJ whole genome shotgun (WGS) entry which is preliminary data.</text>
</comment>
<name>A0A3P3VSG8_9MICO</name>
<dbReference type="EMBL" id="RQVS01000021">
    <property type="protein sequence ID" value="RRJ85705.1"/>
    <property type="molecule type" value="Genomic_DNA"/>
</dbReference>
<organism evidence="1 2">
    <name type="scientific">Gulosibacter macacae</name>
    <dbReference type="NCBI Taxonomy" id="2488791"/>
    <lineage>
        <taxon>Bacteria</taxon>
        <taxon>Bacillati</taxon>
        <taxon>Actinomycetota</taxon>
        <taxon>Actinomycetes</taxon>
        <taxon>Micrococcales</taxon>
        <taxon>Microbacteriaceae</taxon>
        <taxon>Gulosibacter</taxon>
    </lineage>
</organism>
<dbReference type="Gene3D" id="3.40.50.150">
    <property type="entry name" value="Vaccinia Virus protein VP39"/>
    <property type="match status" value="1"/>
</dbReference>
<evidence type="ECO:0000313" key="2">
    <source>
        <dbReference type="Proteomes" id="UP000274391"/>
    </source>
</evidence>
<evidence type="ECO:0008006" key="3">
    <source>
        <dbReference type="Google" id="ProtNLM"/>
    </source>
</evidence>
<accession>A0A3P3VSG8</accession>
<dbReference type="AlphaFoldDB" id="A0A3P3VSG8"/>
<keyword evidence="2" id="KW-1185">Reference proteome</keyword>
<reference evidence="1 2" key="1">
    <citation type="submission" date="2018-11" db="EMBL/GenBank/DDBJ databases">
        <title>YIM 102482-1 draft genome.</title>
        <authorList>
            <person name="Li G."/>
            <person name="Jiang Y."/>
        </authorList>
    </citation>
    <scope>NUCLEOTIDE SEQUENCE [LARGE SCALE GENOMIC DNA]</scope>
    <source>
        <strain evidence="1 2">YIM 102482-1</strain>
    </source>
</reference>
<dbReference type="InterPro" id="IPR029063">
    <property type="entry name" value="SAM-dependent_MTases_sf"/>
</dbReference>
<dbReference type="RefSeq" id="WP_124973928.1">
    <property type="nucleotide sequence ID" value="NZ_RQVS01000021.1"/>
</dbReference>